<evidence type="ECO:0000313" key="1">
    <source>
        <dbReference type="EMBL" id="PRQ17182.1"/>
    </source>
</evidence>
<gene>
    <name evidence="1" type="ORF">RchiOBHm_Chr7g0192251</name>
</gene>
<keyword evidence="2" id="KW-1185">Reference proteome</keyword>
<dbReference type="EMBL" id="PDCK01000045">
    <property type="protein sequence ID" value="PRQ17182.1"/>
    <property type="molecule type" value="Genomic_DNA"/>
</dbReference>
<dbReference type="Proteomes" id="UP000238479">
    <property type="component" value="Chromosome 7"/>
</dbReference>
<sequence>MIGRPGGEGGKHFWVGGVVGISYPMRKIVKKTKGKANVNRFDAATAGGCSMVKERVLFLLHCWLAAPAVEMSLHLL</sequence>
<protein>
    <submittedName>
        <fullName evidence="1">Uncharacterized protein</fullName>
    </submittedName>
</protein>
<dbReference type="Gramene" id="PRQ17182">
    <property type="protein sequence ID" value="PRQ17182"/>
    <property type="gene ID" value="RchiOBHm_Chr7g0192251"/>
</dbReference>
<accession>A0A2P6P5J9</accession>
<name>A0A2P6P5J9_ROSCH</name>
<evidence type="ECO:0000313" key="2">
    <source>
        <dbReference type="Proteomes" id="UP000238479"/>
    </source>
</evidence>
<organism evidence="1 2">
    <name type="scientific">Rosa chinensis</name>
    <name type="common">China rose</name>
    <dbReference type="NCBI Taxonomy" id="74649"/>
    <lineage>
        <taxon>Eukaryota</taxon>
        <taxon>Viridiplantae</taxon>
        <taxon>Streptophyta</taxon>
        <taxon>Embryophyta</taxon>
        <taxon>Tracheophyta</taxon>
        <taxon>Spermatophyta</taxon>
        <taxon>Magnoliopsida</taxon>
        <taxon>eudicotyledons</taxon>
        <taxon>Gunneridae</taxon>
        <taxon>Pentapetalae</taxon>
        <taxon>rosids</taxon>
        <taxon>fabids</taxon>
        <taxon>Rosales</taxon>
        <taxon>Rosaceae</taxon>
        <taxon>Rosoideae</taxon>
        <taxon>Rosoideae incertae sedis</taxon>
        <taxon>Rosa</taxon>
    </lineage>
</organism>
<dbReference type="AlphaFoldDB" id="A0A2P6P5J9"/>
<proteinExistence type="predicted"/>
<comment type="caution">
    <text evidence="1">The sequence shown here is derived from an EMBL/GenBank/DDBJ whole genome shotgun (WGS) entry which is preliminary data.</text>
</comment>
<reference evidence="1 2" key="1">
    <citation type="journal article" date="2018" name="Nat. Genet.">
        <title>The Rosa genome provides new insights in the design of modern roses.</title>
        <authorList>
            <person name="Bendahmane M."/>
        </authorList>
    </citation>
    <scope>NUCLEOTIDE SEQUENCE [LARGE SCALE GENOMIC DNA]</scope>
    <source>
        <strain evidence="2">cv. Old Blush</strain>
    </source>
</reference>